<dbReference type="PANTHER" id="PTHR11361:SF20">
    <property type="entry name" value="MUTS PROTEIN HOMOLOG 5"/>
    <property type="match status" value="1"/>
</dbReference>
<evidence type="ECO:0000256" key="3">
    <source>
        <dbReference type="ARBA" id="ARBA00022840"/>
    </source>
</evidence>
<evidence type="ECO:0000256" key="1">
    <source>
        <dbReference type="ARBA" id="ARBA00006271"/>
    </source>
</evidence>
<evidence type="ECO:0000259" key="5">
    <source>
        <dbReference type="PROSITE" id="PS00486"/>
    </source>
</evidence>
<keyword evidence="3" id="KW-0067">ATP-binding</keyword>
<feature type="domain" description="DNA mismatch repair proteins mutS family" evidence="5">
    <location>
        <begin position="604"/>
        <end position="620"/>
    </location>
</feature>
<name>A0A915M4B9_MELJA</name>
<dbReference type="GO" id="GO:0051026">
    <property type="term" value="P:chiasma assembly"/>
    <property type="evidence" value="ECO:0007669"/>
    <property type="project" value="TreeGrafter"/>
</dbReference>
<evidence type="ECO:0000313" key="7">
    <source>
        <dbReference type="WBParaSite" id="scaffold30714_cov262.g20828"/>
    </source>
</evidence>
<dbReference type="GO" id="GO:0140664">
    <property type="term" value="F:ATP-dependent DNA damage sensor activity"/>
    <property type="evidence" value="ECO:0007669"/>
    <property type="project" value="InterPro"/>
</dbReference>
<dbReference type="PIRSF" id="PIRSF037677">
    <property type="entry name" value="DNA_mis_repair_Msh6"/>
    <property type="match status" value="1"/>
</dbReference>
<accession>A0A915M4B9</accession>
<dbReference type="Pfam" id="PF05190">
    <property type="entry name" value="MutS_IV"/>
    <property type="match status" value="1"/>
</dbReference>
<dbReference type="GO" id="GO:0005524">
    <property type="term" value="F:ATP binding"/>
    <property type="evidence" value="ECO:0007669"/>
    <property type="project" value="UniProtKB-KW"/>
</dbReference>
<dbReference type="GO" id="GO:0005634">
    <property type="term" value="C:nucleus"/>
    <property type="evidence" value="ECO:0007669"/>
    <property type="project" value="TreeGrafter"/>
</dbReference>
<dbReference type="Proteomes" id="UP000887561">
    <property type="component" value="Unplaced"/>
</dbReference>
<reference evidence="7" key="1">
    <citation type="submission" date="2022-11" db="UniProtKB">
        <authorList>
            <consortium name="WormBaseParasite"/>
        </authorList>
    </citation>
    <scope>IDENTIFICATION</scope>
</reference>
<dbReference type="GO" id="GO:0006298">
    <property type="term" value="P:mismatch repair"/>
    <property type="evidence" value="ECO:0007669"/>
    <property type="project" value="InterPro"/>
</dbReference>
<dbReference type="SUPFAM" id="SSF48334">
    <property type="entry name" value="DNA repair protein MutS, domain III"/>
    <property type="match status" value="1"/>
</dbReference>
<dbReference type="SMART" id="SM00533">
    <property type="entry name" value="MUTSd"/>
    <property type="match status" value="1"/>
</dbReference>
<dbReference type="SUPFAM" id="SSF52540">
    <property type="entry name" value="P-loop containing nucleoside triphosphate hydrolases"/>
    <property type="match status" value="1"/>
</dbReference>
<dbReference type="InterPro" id="IPR036187">
    <property type="entry name" value="DNA_mismatch_repair_MutS_sf"/>
</dbReference>
<keyword evidence="4" id="KW-0238">DNA-binding</keyword>
<evidence type="ECO:0000313" key="6">
    <source>
        <dbReference type="Proteomes" id="UP000887561"/>
    </source>
</evidence>
<organism evidence="6 7">
    <name type="scientific">Meloidogyne javanica</name>
    <name type="common">Root-knot nematode worm</name>
    <dbReference type="NCBI Taxonomy" id="6303"/>
    <lineage>
        <taxon>Eukaryota</taxon>
        <taxon>Metazoa</taxon>
        <taxon>Ecdysozoa</taxon>
        <taxon>Nematoda</taxon>
        <taxon>Chromadorea</taxon>
        <taxon>Rhabditida</taxon>
        <taxon>Tylenchina</taxon>
        <taxon>Tylenchomorpha</taxon>
        <taxon>Tylenchoidea</taxon>
        <taxon>Meloidogynidae</taxon>
        <taxon>Meloidogyninae</taxon>
        <taxon>Meloidogyne</taxon>
        <taxon>Meloidogyne incognita group</taxon>
    </lineage>
</organism>
<dbReference type="Gene3D" id="1.10.1420.10">
    <property type="match status" value="2"/>
</dbReference>
<dbReference type="InterPro" id="IPR007696">
    <property type="entry name" value="DNA_mismatch_repair_MutS_core"/>
</dbReference>
<dbReference type="InterPro" id="IPR017261">
    <property type="entry name" value="DNA_mismatch_repair_MutS/MSH"/>
</dbReference>
<dbReference type="InterPro" id="IPR007861">
    <property type="entry name" value="DNA_mismatch_repair_MutS_clamp"/>
</dbReference>
<dbReference type="WBParaSite" id="scaffold30714_cov262.g20828">
    <property type="protein sequence ID" value="scaffold30714_cov262.g20828"/>
    <property type="gene ID" value="scaffold30714_cov262.g20828"/>
</dbReference>
<evidence type="ECO:0000256" key="2">
    <source>
        <dbReference type="ARBA" id="ARBA00022741"/>
    </source>
</evidence>
<dbReference type="GO" id="GO:0030983">
    <property type="term" value="F:mismatched DNA binding"/>
    <property type="evidence" value="ECO:0007669"/>
    <property type="project" value="InterPro"/>
</dbReference>
<protein>
    <submittedName>
        <fullName evidence="7">DNA mismatch repair proteins mutS family domain-containing protein</fullName>
    </submittedName>
</protein>
<dbReference type="InterPro" id="IPR027417">
    <property type="entry name" value="P-loop_NTPase"/>
</dbReference>
<keyword evidence="2" id="KW-0547">Nucleotide-binding</keyword>
<comment type="similarity">
    <text evidence="1">Belongs to the DNA mismatch repair MutS family.</text>
</comment>
<dbReference type="PROSITE" id="PS00486">
    <property type="entry name" value="DNA_MISMATCH_REPAIR_2"/>
    <property type="match status" value="1"/>
</dbReference>
<dbReference type="Pfam" id="PF05192">
    <property type="entry name" value="MutS_III"/>
    <property type="match status" value="1"/>
</dbReference>
<dbReference type="Gene3D" id="3.40.50.300">
    <property type="entry name" value="P-loop containing nucleotide triphosphate hydrolases"/>
    <property type="match status" value="1"/>
</dbReference>
<dbReference type="InterPro" id="IPR045076">
    <property type="entry name" value="MutS"/>
</dbReference>
<dbReference type="InterPro" id="IPR000432">
    <property type="entry name" value="DNA_mismatch_repair_MutS_C"/>
</dbReference>
<dbReference type="PANTHER" id="PTHR11361">
    <property type="entry name" value="DNA MISMATCH REPAIR PROTEIN MUTS FAMILY MEMBER"/>
    <property type="match status" value="1"/>
</dbReference>
<sequence>MSQVCALSFSLGRLGAAIYDEDEKEVKLLDMAEDDDFLTLERLLREIKPSHILVNRSQSAEYQMHLRKKYSMVSGLEEEISDRSNLKEFSTSQFAHTQITFVNTMEEKELDKSISKEEGELDDDDSLLWQPSITFLPDIAFSFGLACKKLEQIFGAGVRNKQIMASFRLDFTSTNMIRSLGALLRFMEQQGIGGQTFENLSIEKMTTLVFDDCIEVDSTTLRALEIFYSDYTPETIRKKFVWGNNRREGMSIFKLCNLCRSSPGKRKLRNWFERPINNLTILSERHEAISYLLQDCNVEITSFIYNYVKDIFSVKGKLNLFGARLQQVACLISEVIDFQETLAENRVVIKQGIDKDLDNKKKLYENLPDELTAVARKEADEISIQTCTVAYVPIVGYLLMAPASVEIPASSSMLVQLIFISGGMSYFKTKRMRLLDENIGDIKMDIIDAETNIVLNLQKRLLGSRQIVLDAIDLAATLDCFVSLSQVARKYNWICPKFVEEPILSIKEARHPIAEHFSSTEDGKIKILFGPNSSGKSVYLKMIGAIVYLASVGSFVPAYRATIGKISRIMSRLYTVDSVLDGMSSFANDLKQMSRAVARSDQNSLLIIDEFGKGTQTEVGLSLLASCLNYWLEGPVEKCPHVVVASHFYVLPELLTDPNKLLKYQTMGVSRLDDDTLDFHFNLVDGITDFSYATFTALKMGIPREVVERSEEVN</sequence>
<dbReference type="Pfam" id="PF00488">
    <property type="entry name" value="MutS_V"/>
    <property type="match status" value="1"/>
</dbReference>
<dbReference type="SMART" id="SM00534">
    <property type="entry name" value="MUTSac"/>
    <property type="match status" value="1"/>
</dbReference>
<evidence type="ECO:0000256" key="4">
    <source>
        <dbReference type="ARBA" id="ARBA00023125"/>
    </source>
</evidence>
<proteinExistence type="inferred from homology"/>
<dbReference type="AlphaFoldDB" id="A0A915M4B9"/>
<keyword evidence="6" id="KW-1185">Reference proteome</keyword>